<accession>A0ABY3SIP2</accession>
<sequence>MGSRYLAGWEVDFRSTDETVRFLKTQGVNKKDFDFFRKVQGALELKVHDTLIKKLYEHHDYGDGIEKTLLDENIPLPLQDWPEHEVFFLQKSNEGNHRLGGKKPSSLKLPVSPQSKLPFQYLGTIDGTDESFSWLNVRELHLVYPLYECNFGIYLDYSDPVQPKILEPITLTDDWKFDDLELRAHVEFMETRYQCTKKVRITDFLDEDSDDILLCGVPLWIQQPEIPVCPVTGECMNFVCTLHSDFELKVSDQVLGEKMGSDASLSFGDHGHLYIFYHPGSKVMHLRAQW</sequence>
<gene>
    <name evidence="1" type="ORF">L0M14_01045</name>
</gene>
<organism evidence="1 2">
    <name type="scientific">Paenibacillus hexagrammi</name>
    <dbReference type="NCBI Taxonomy" id="2908839"/>
    <lineage>
        <taxon>Bacteria</taxon>
        <taxon>Bacillati</taxon>
        <taxon>Bacillota</taxon>
        <taxon>Bacilli</taxon>
        <taxon>Bacillales</taxon>
        <taxon>Paenibacillaceae</taxon>
        <taxon>Paenibacillus</taxon>
    </lineage>
</organism>
<dbReference type="RefSeq" id="WP_235120269.1">
    <property type="nucleotide sequence ID" value="NZ_CP090978.1"/>
</dbReference>
<evidence type="ECO:0000313" key="2">
    <source>
        <dbReference type="Proteomes" id="UP001649230"/>
    </source>
</evidence>
<dbReference type="EMBL" id="CP090978">
    <property type="protein sequence ID" value="UJF33878.1"/>
    <property type="molecule type" value="Genomic_DNA"/>
</dbReference>
<reference evidence="1 2" key="1">
    <citation type="journal article" date="2024" name="Int. J. Syst. Evol. Microbiol.">
        <title>Paenibacillus hexagrammi sp. nov., a novel bacterium isolated from the gut content of Hexagrammos agrammus.</title>
        <authorList>
            <person name="Jung H.K."/>
            <person name="Kim D.G."/>
            <person name="Zin H."/>
            <person name="Park J."/>
            <person name="Jung H."/>
            <person name="Kim Y.O."/>
            <person name="Kong H.J."/>
            <person name="Kim J.W."/>
            <person name="Kim Y.S."/>
        </authorList>
    </citation>
    <scope>NUCLEOTIDE SEQUENCE [LARGE SCALE GENOMIC DNA]</scope>
    <source>
        <strain evidence="1 2">YPD9-1</strain>
    </source>
</reference>
<proteinExistence type="predicted"/>
<protein>
    <submittedName>
        <fullName evidence="1">Uncharacterized protein</fullName>
    </submittedName>
</protein>
<dbReference type="Proteomes" id="UP001649230">
    <property type="component" value="Chromosome"/>
</dbReference>
<name>A0ABY3SIP2_9BACL</name>
<evidence type="ECO:0000313" key="1">
    <source>
        <dbReference type="EMBL" id="UJF33878.1"/>
    </source>
</evidence>
<keyword evidence="2" id="KW-1185">Reference proteome</keyword>